<dbReference type="Proteomes" id="UP000728185">
    <property type="component" value="Unassembled WGS sequence"/>
</dbReference>
<reference evidence="1" key="1">
    <citation type="submission" date="2019-05" db="EMBL/GenBank/DDBJ databases">
        <title>Annotation for the trematode Fasciolopsis buski.</title>
        <authorList>
            <person name="Choi Y.-J."/>
        </authorList>
    </citation>
    <scope>NUCLEOTIDE SEQUENCE</scope>
    <source>
        <strain evidence="1">HT</strain>
        <tissue evidence="1">Whole worm</tissue>
    </source>
</reference>
<evidence type="ECO:0000313" key="2">
    <source>
        <dbReference type="Proteomes" id="UP000728185"/>
    </source>
</evidence>
<dbReference type="AlphaFoldDB" id="A0A8E0RZZ7"/>
<keyword evidence="2" id="KW-1185">Reference proteome</keyword>
<proteinExistence type="predicted"/>
<comment type="caution">
    <text evidence="1">The sequence shown here is derived from an EMBL/GenBank/DDBJ whole genome shotgun (WGS) entry which is preliminary data.</text>
</comment>
<name>A0A8E0RZZ7_9TREM</name>
<protein>
    <submittedName>
        <fullName evidence="1">Uncharacterized protein</fullName>
    </submittedName>
</protein>
<organism evidence="1 2">
    <name type="scientific">Fasciolopsis buskii</name>
    <dbReference type="NCBI Taxonomy" id="27845"/>
    <lineage>
        <taxon>Eukaryota</taxon>
        <taxon>Metazoa</taxon>
        <taxon>Spiralia</taxon>
        <taxon>Lophotrochozoa</taxon>
        <taxon>Platyhelminthes</taxon>
        <taxon>Trematoda</taxon>
        <taxon>Digenea</taxon>
        <taxon>Plagiorchiida</taxon>
        <taxon>Echinostomata</taxon>
        <taxon>Echinostomatoidea</taxon>
        <taxon>Fasciolidae</taxon>
        <taxon>Fasciolopsis</taxon>
    </lineage>
</organism>
<accession>A0A8E0RZZ7</accession>
<sequence length="87" mass="9594">MNQPQNFCSSGSRKAWGESVDTSLSIEHNAGSSCLIWNRAKSMCSGCMDLTGTTKSMVIGLDILTQVNVTLPRQMHCDCFVLYCREV</sequence>
<gene>
    <name evidence="1" type="ORF">FBUS_05947</name>
</gene>
<evidence type="ECO:0000313" key="1">
    <source>
        <dbReference type="EMBL" id="KAA0192724.1"/>
    </source>
</evidence>
<dbReference type="EMBL" id="LUCM01005502">
    <property type="protein sequence ID" value="KAA0192724.1"/>
    <property type="molecule type" value="Genomic_DNA"/>
</dbReference>